<dbReference type="Gene3D" id="3.40.50.720">
    <property type="entry name" value="NAD(P)-binding Rossmann-like Domain"/>
    <property type="match status" value="1"/>
</dbReference>
<evidence type="ECO:0000313" key="1">
    <source>
        <dbReference type="EMBL" id="BCE24234.1"/>
    </source>
</evidence>
<dbReference type="SUPFAM" id="SSF51735">
    <property type="entry name" value="NAD(P)-binding Rossmann-fold domains"/>
    <property type="match status" value="1"/>
</dbReference>
<reference evidence="1" key="1">
    <citation type="submission" date="2020-05" db="EMBL/GenBank/DDBJ databases">
        <title>Complete genome sequence of Bradyrhizobium diazoefficiens XF1 isolated from soybean nodule.</title>
        <authorList>
            <person name="Noda R."/>
            <person name="Kakizaki K."/>
            <person name="Minamisawa K."/>
        </authorList>
    </citation>
    <scope>NUCLEOTIDE SEQUENCE</scope>
    <source>
        <strain evidence="1">XF1</strain>
    </source>
</reference>
<reference evidence="3" key="2">
    <citation type="submission" date="2020-05" db="EMBL/GenBank/DDBJ databases">
        <title>Complete genome sequence of Bradyrhizobium diazoefficiens XF10 isolated from soybean nodule.</title>
        <authorList>
            <person name="Noda R."/>
            <person name="Kakizaki K."/>
            <person name="Minamisawa K."/>
        </authorList>
    </citation>
    <scope>NUCLEOTIDE SEQUENCE</scope>
    <source>
        <strain evidence="3">XF10</strain>
    </source>
</reference>
<dbReference type="InterPro" id="IPR002347">
    <property type="entry name" value="SDR_fam"/>
</dbReference>
<dbReference type="InterPro" id="IPR036291">
    <property type="entry name" value="NAD(P)-bd_dom_sf"/>
</dbReference>
<dbReference type="AlphaFoldDB" id="A0A809XAB4"/>
<dbReference type="Pfam" id="PF00106">
    <property type="entry name" value="adh_short"/>
    <property type="match status" value="1"/>
</dbReference>
<organism evidence="1">
    <name type="scientific">Bradyrhizobium diazoefficiens</name>
    <dbReference type="NCBI Taxonomy" id="1355477"/>
    <lineage>
        <taxon>Bacteria</taxon>
        <taxon>Pseudomonadati</taxon>
        <taxon>Pseudomonadota</taxon>
        <taxon>Alphaproteobacteria</taxon>
        <taxon>Hyphomicrobiales</taxon>
        <taxon>Nitrobacteraceae</taxon>
        <taxon>Bradyrhizobium</taxon>
    </lineage>
</organism>
<evidence type="ECO:0000313" key="3">
    <source>
        <dbReference type="EMBL" id="BCE93994.1"/>
    </source>
</evidence>
<proteinExistence type="predicted"/>
<accession>A0A809XAB4</accession>
<dbReference type="EMBL" id="AP023099">
    <property type="protein sequence ID" value="BCE93994.1"/>
    <property type="molecule type" value="Genomic_DNA"/>
</dbReference>
<evidence type="ECO:0000313" key="2">
    <source>
        <dbReference type="EMBL" id="BCE50491.1"/>
    </source>
</evidence>
<protein>
    <recommendedName>
        <fullName evidence="4">SDR family NAD(P)-dependent oxidoreductase</fullName>
    </recommendedName>
</protein>
<name>A0A809XAB4_9BRAD</name>
<sequence length="44" mass="4594">MRNVIVTGGSRRIGLAIARRLAASGGYNVIAVARRESEELAAPA</sequence>
<dbReference type="EMBL" id="AP023091">
    <property type="protein sequence ID" value="BCE24234.1"/>
    <property type="molecule type" value="Genomic_DNA"/>
</dbReference>
<evidence type="ECO:0008006" key="4">
    <source>
        <dbReference type="Google" id="ProtNLM"/>
    </source>
</evidence>
<gene>
    <name evidence="3" type="ORF">XF10B_67920</name>
    <name evidence="1" type="ORF">XF1B_69150</name>
    <name evidence="2" type="ORF">XF4B_68400</name>
</gene>
<dbReference type="EMBL" id="AP023094">
    <property type="protein sequence ID" value="BCE50491.1"/>
    <property type="molecule type" value="Genomic_DNA"/>
</dbReference>
<reference evidence="2" key="3">
    <citation type="submission" date="2020-05" db="EMBL/GenBank/DDBJ databases">
        <title>Complete genome sequence of Bradyrhizobium diazoefficiens XF4 isolated from soybean nodule.</title>
        <authorList>
            <person name="Noda R."/>
            <person name="Kakizaki K."/>
            <person name="Minamisawa K."/>
        </authorList>
    </citation>
    <scope>NUCLEOTIDE SEQUENCE</scope>
    <source>
        <strain evidence="2">XF4</strain>
    </source>
</reference>